<dbReference type="InterPro" id="IPR002872">
    <property type="entry name" value="Proline_DH_dom"/>
</dbReference>
<comment type="catalytic activity">
    <reaction evidence="4 5">
        <text>L-glutamate 5-semialdehyde + NAD(+) + H2O = L-glutamate + NADH + 2 H(+)</text>
        <dbReference type="Rhea" id="RHEA:30235"/>
        <dbReference type="ChEBI" id="CHEBI:15377"/>
        <dbReference type="ChEBI" id="CHEBI:15378"/>
        <dbReference type="ChEBI" id="CHEBI:29985"/>
        <dbReference type="ChEBI" id="CHEBI:57540"/>
        <dbReference type="ChEBI" id="CHEBI:57945"/>
        <dbReference type="ChEBI" id="CHEBI:58066"/>
        <dbReference type="EC" id="1.2.1.88"/>
    </reaction>
</comment>
<keyword evidence="5" id="KW-0804">Transcription</keyword>
<comment type="cofactor">
    <cofactor evidence="5">
        <name>FAD</name>
        <dbReference type="ChEBI" id="CHEBI:57692"/>
    </cofactor>
</comment>
<gene>
    <name evidence="10" type="ORF">SAMN05421686_106288</name>
</gene>
<dbReference type="InterPro" id="IPR016160">
    <property type="entry name" value="Ald_DH_CS_CYS"/>
</dbReference>
<dbReference type="InterPro" id="IPR016163">
    <property type="entry name" value="Ald_DH_C"/>
</dbReference>
<dbReference type="InterPro" id="IPR024082">
    <property type="entry name" value="PRODH_PutA_dom_II"/>
</dbReference>
<keyword evidence="5" id="KW-0274">FAD</keyword>
<feature type="active site" evidence="6">
    <location>
        <position position="822"/>
    </location>
</feature>
<proteinExistence type="inferred from homology"/>
<dbReference type="GO" id="GO:0004657">
    <property type="term" value="F:proline dehydrogenase activity"/>
    <property type="evidence" value="ECO:0007669"/>
    <property type="project" value="UniProtKB-UniRule"/>
</dbReference>
<accession>A0A1N7NA80</accession>
<dbReference type="EC" id="1.2.1.88" evidence="5"/>
<dbReference type="Pfam" id="PF00171">
    <property type="entry name" value="Aldedh"/>
    <property type="match status" value="1"/>
</dbReference>
<name>A0A1N7NA80_9GAMM</name>
<keyword evidence="2 5" id="KW-0560">Oxidoreductase</keyword>
<dbReference type="CDD" id="cd07125">
    <property type="entry name" value="ALDH_PutA-P5CDH"/>
    <property type="match status" value="1"/>
</dbReference>
<dbReference type="UniPathway" id="UPA00261">
    <property type="reaction ID" value="UER00373"/>
</dbReference>
<dbReference type="InterPro" id="IPR005933">
    <property type="entry name" value="PutA_C"/>
</dbReference>
<protein>
    <recommendedName>
        <fullName evidence="5">Bifunctional protein PutA</fullName>
    </recommendedName>
    <domain>
        <recommendedName>
            <fullName evidence="5">Proline dehydrogenase</fullName>
            <ecNumber evidence="5">1.5.5.2</ecNumber>
        </recommendedName>
        <alternativeName>
            <fullName evidence="5">Proline oxidase</fullName>
        </alternativeName>
    </domain>
    <domain>
        <recommendedName>
            <fullName evidence="5">Delta-1-pyrroline-5-carboxylate dehydrogenase</fullName>
            <shortName evidence="5">P5C dehydrogenase</shortName>
            <ecNumber evidence="5">1.2.1.88</ecNumber>
        </recommendedName>
        <alternativeName>
            <fullName evidence="5">L-glutamate gamma-semialdehyde dehydrogenase</fullName>
        </alternativeName>
    </domain>
</protein>
<evidence type="ECO:0000313" key="11">
    <source>
        <dbReference type="Proteomes" id="UP000185639"/>
    </source>
</evidence>
<keyword evidence="5" id="KW-0805">Transcription regulation</keyword>
<dbReference type="SUPFAM" id="SSF53720">
    <property type="entry name" value="ALDH-like"/>
    <property type="match status" value="1"/>
</dbReference>
<dbReference type="OrthoDB" id="9812625at2"/>
<comment type="similarity">
    <text evidence="5">In the C-terminal section; belongs to the aldehyde dehydrogenase family.</text>
</comment>
<keyword evidence="11" id="KW-1185">Reference proteome</keyword>
<evidence type="ECO:0000259" key="7">
    <source>
        <dbReference type="Pfam" id="PF00171"/>
    </source>
</evidence>
<feature type="active site" evidence="6">
    <location>
        <position position="856"/>
    </location>
</feature>
<dbReference type="InterPro" id="IPR016161">
    <property type="entry name" value="Ald_DH/histidinol_DH"/>
</dbReference>
<dbReference type="InterPro" id="IPR015590">
    <property type="entry name" value="Aldehyde_DH_dom"/>
</dbReference>
<dbReference type="Proteomes" id="UP000185639">
    <property type="component" value="Unassembled WGS sequence"/>
</dbReference>
<comment type="catalytic activity">
    <reaction evidence="5">
        <text>L-proline + a quinone = (S)-1-pyrroline-5-carboxylate + a quinol + H(+)</text>
        <dbReference type="Rhea" id="RHEA:23784"/>
        <dbReference type="ChEBI" id="CHEBI:15378"/>
        <dbReference type="ChEBI" id="CHEBI:17388"/>
        <dbReference type="ChEBI" id="CHEBI:24646"/>
        <dbReference type="ChEBI" id="CHEBI:60039"/>
        <dbReference type="ChEBI" id="CHEBI:132124"/>
        <dbReference type="EC" id="1.5.5.2"/>
    </reaction>
</comment>
<feature type="domain" description="Aldehyde dehydrogenase" evidence="7">
    <location>
        <begin position="587"/>
        <end position="1044"/>
    </location>
</feature>
<comment type="function">
    <text evidence="5">Oxidizes proline to glutamate for use as a carbon and nitrogen source.</text>
</comment>
<evidence type="ECO:0000256" key="1">
    <source>
        <dbReference type="ARBA" id="ARBA00004786"/>
    </source>
</evidence>
<evidence type="ECO:0000256" key="4">
    <source>
        <dbReference type="ARBA" id="ARBA00048142"/>
    </source>
</evidence>
<evidence type="ECO:0000313" key="10">
    <source>
        <dbReference type="EMBL" id="SIS95275.1"/>
    </source>
</evidence>
<dbReference type="EMBL" id="FTOH01000006">
    <property type="protein sequence ID" value="SIS95275.1"/>
    <property type="molecule type" value="Genomic_DNA"/>
</dbReference>
<evidence type="ECO:0000259" key="9">
    <source>
        <dbReference type="Pfam" id="PF14850"/>
    </source>
</evidence>
<evidence type="ECO:0000256" key="5">
    <source>
        <dbReference type="PIRNR" id="PIRNR000197"/>
    </source>
</evidence>
<dbReference type="NCBIfam" id="TIGR01238">
    <property type="entry name" value="D1pyr5carbox3"/>
    <property type="match status" value="1"/>
</dbReference>
<reference evidence="11" key="1">
    <citation type="submission" date="2017-01" db="EMBL/GenBank/DDBJ databases">
        <authorList>
            <person name="Varghese N."/>
            <person name="Submissions S."/>
        </authorList>
    </citation>
    <scope>NUCLEOTIDE SEQUENCE [LARGE SCALE GENOMIC DNA]</scope>
    <source>
        <strain evidence="11">DSM 24913</strain>
    </source>
</reference>
<keyword evidence="5" id="KW-0285">Flavoprotein</keyword>
<dbReference type="PIRSF" id="PIRSF000197">
    <property type="entry name" value="Bifunct_PutA"/>
    <property type="match status" value="1"/>
</dbReference>
<dbReference type="PANTHER" id="PTHR42862">
    <property type="entry name" value="DELTA-1-PYRROLINE-5-CARBOXYLATE DEHYDROGENASE 1, ISOFORM A-RELATED"/>
    <property type="match status" value="1"/>
</dbReference>
<dbReference type="EC" id="1.5.5.2" evidence="5"/>
<dbReference type="GO" id="GO:0003677">
    <property type="term" value="F:DNA binding"/>
    <property type="evidence" value="ECO:0007669"/>
    <property type="project" value="UniProtKB-KW"/>
</dbReference>
<feature type="domain" description="Proline dehydrogenase PutA" evidence="9">
    <location>
        <begin position="79"/>
        <end position="184"/>
    </location>
</feature>
<dbReference type="InterPro" id="IPR029041">
    <property type="entry name" value="FAD-linked_oxidoreductase-like"/>
</dbReference>
<dbReference type="InterPro" id="IPR016162">
    <property type="entry name" value="Ald_DH_N"/>
</dbReference>
<organism evidence="10 11">
    <name type="scientific">Thalassolituus maritimus</name>
    <dbReference type="NCBI Taxonomy" id="484498"/>
    <lineage>
        <taxon>Bacteria</taxon>
        <taxon>Pseudomonadati</taxon>
        <taxon>Pseudomonadota</taxon>
        <taxon>Gammaproteobacteria</taxon>
        <taxon>Oceanospirillales</taxon>
        <taxon>Oceanospirillaceae</taxon>
        <taxon>Thalassolituus</taxon>
    </lineage>
</organism>
<evidence type="ECO:0000256" key="3">
    <source>
        <dbReference type="ARBA" id="ARBA00023027"/>
    </source>
</evidence>
<dbReference type="FunFam" id="3.40.309.10:FF:000005">
    <property type="entry name" value="1-pyrroline-5-carboxylate dehydrogenase 1"/>
    <property type="match status" value="1"/>
</dbReference>
<dbReference type="InterPro" id="IPR024089">
    <property type="entry name" value="PRODH_PutA_dom_I/II"/>
</dbReference>
<dbReference type="Pfam" id="PF01619">
    <property type="entry name" value="Pro_dh"/>
    <property type="match status" value="1"/>
</dbReference>
<comment type="pathway">
    <text evidence="5">Amino-acid degradation; L-proline degradation into L-glutamate; L-glutamate from L-proline: step 1/2.</text>
</comment>
<comment type="similarity">
    <text evidence="5">In the N-terminal section; belongs to the proline dehydrogenase family.</text>
</comment>
<dbReference type="AlphaFoldDB" id="A0A1N7NA80"/>
<dbReference type="RefSeq" id="WP_139325825.1">
    <property type="nucleotide sequence ID" value="NZ_FTOH01000006.1"/>
</dbReference>
<dbReference type="PROSITE" id="PS00070">
    <property type="entry name" value="ALDEHYDE_DEHYDR_CYS"/>
    <property type="match status" value="1"/>
</dbReference>
<dbReference type="SUPFAM" id="SSF51730">
    <property type="entry name" value="FAD-linked oxidoreductase"/>
    <property type="match status" value="1"/>
</dbReference>
<evidence type="ECO:0000256" key="2">
    <source>
        <dbReference type="ARBA" id="ARBA00023002"/>
    </source>
</evidence>
<dbReference type="GO" id="GO:0010133">
    <property type="term" value="P:L-proline catabolic process to L-glutamate"/>
    <property type="evidence" value="ECO:0007669"/>
    <property type="project" value="UniProtKB-UniRule"/>
</dbReference>
<keyword evidence="5" id="KW-0238">DNA-binding</keyword>
<dbReference type="GO" id="GO:0003700">
    <property type="term" value="F:DNA-binding transcription factor activity"/>
    <property type="evidence" value="ECO:0007669"/>
    <property type="project" value="InterPro"/>
</dbReference>
<dbReference type="GO" id="GO:0003842">
    <property type="term" value="F:L-glutamate gamma-semialdehyde dehydrogenase activity"/>
    <property type="evidence" value="ECO:0007669"/>
    <property type="project" value="UniProtKB-UniRule"/>
</dbReference>
<keyword evidence="5" id="KW-0678">Repressor</keyword>
<dbReference type="Gene3D" id="3.40.605.10">
    <property type="entry name" value="Aldehyde Dehydrogenase, Chain A, domain 1"/>
    <property type="match status" value="1"/>
</dbReference>
<dbReference type="Gene3D" id="3.20.20.220">
    <property type="match status" value="1"/>
</dbReference>
<comment type="pathway">
    <text evidence="1 5">Amino-acid degradation; L-proline degradation into L-glutamate; L-glutamate from L-proline: step 2/2.</text>
</comment>
<dbReference type="PANTHER" id="PTHR42862:SF1">
    <property type="entry name" value="DELTA-1-PYRROLINE-5-CARBOXYLATE DEHYDROGENASE 2, ISOFORM A-RELATED"/>
    <property type="match status" value="1"/>
</dbReference>
<dbReference type="InterPro" id="IPR050485">
    <property type="entry name" value="Proline_metab_enzyme"/>
</dbReference>
<feature type="domain" description="Proline dehydrogenase" evidence="8">
    <location>
        <begin position="195"/>
        <end position="499"/>
    </location>
</feature>
<dbReference type="InterPro" id="IPR025703">
    <property type="entry name" value="Bifunct_PutA"/>
</dbReference>
<dbReference type="NCBIfam" id="NF008869">
    <property type="entry name" value="PRK11904.1"/>
    <property type="match status" value="1"/>
</dbReference>
<keyword evidence="5" id="KW-0642">Proline metabolism</keyword>
<dbReference type="Pfam" id="PF14850">
    <property type="entry name" value="Pro_dh-DNA_bdg"/>
    <property type="match status" value="1"/>
</dbReference>
<dbReference type="Gene3D" id="1.20.5.460">
    <property type="entry name" value="Single helix bin"/>
    <property type="match status" value="1"/>
</dbReference>
<keyword evidence="3 5" id="KW-0520">NAD</keyword>
<evidence type="ECO:0000259" key="8">
    <source>
        <dbReference type="Pfam" id="PF01619"/>
    </source>
</evidence>
<dbReference type="SUPFAM" id="SSF81935">
    <property type="entry name" value="N-terminal domain of bifunctional PutA protein"/>
    <property type="match status" value="1"/>
</dbReference>
<dbReference type="STRING" id="484498.SAMN05421686_106288"/>
<evidence type="ECO:0000256" key="6">
    <source>
        <dbReference type="PIRSR" id="PIRSR000197-1"/>
    </source>
</evidence>
<dbReference type="Gene3D" id="3.40.309.10">
    <property type="entry name" value="Aldehyde Dehydrogenase, Chain A, domain 2"/>
    <property type="match status" value="1"/>
</dbReference>
<sequence>MAESFSAERMLTGKMAAVPASGWMALIRAGYYTGGCTDETQFVRSMAEQMSEPLLAHASREACRLITELREHTDELSLFDQFMQEYSLDNDEGLTLMIIAEALLRIPDKASRDAFIRAEISQADWEKHLSHSPSHWVNMATRGLSVSGRMARLKNALGRLITRPGEPVIRNALQYAMQMLGNQFVLGEDISSARANAERTHSELNAFSFDMLGEAALCDDDAEKYLASYRAALKEIALQNEDSNKTTSASKRPCSLSIKLSALHPRYEDTQREDVKVRLYDRLATLVREARELSVPVTIDAEEADRLILSLELFEQVLRSEGADWGQFGLAVQAYSKRALPVLGWLDALAREHAVKIPVRLVKGAYWDNEIKLAQQRGLPGYPVYTRKEHTDLSYLACAAFMLKSTGIYPQFATHNAHTLMAVSAMADALSSGGSSENKSDVCEYQRLQGMGEPLYDAWQSKRKDYVRTYAPVGEHKELLPYLVRRLLENGANTSFVHHLWKSEINPEALAQSPLELAREHHFAPAADIPAPANILAPRQYSAGLNLNNRDETDSLLAGLERWKSHQWQARPQVRISSLTTYQPDIVVGCPFSAHDKVGLVQWAHPDDVYAIIDTAQRAFTHWNNEPRPAFAAQRKTWLLTLADLLETHRHELVMLCVREAGKTLQDAVDEIREAVDFCRYYSGFIDEGFAEPIALPGPTGELNQLHYEGRGVWFCISPWNFPLAIFIGQISAALAAGNAVIAKPAEATSLIAARAVELAYAAGVPQELLQCVPGSGPILGDVFCNDARIAGVAFTGSHKTAHKIAMDLAHRRGPIATFIAETGGQNAMIVDSTALPEQVVKDVLRSAFGSAGQRCSALRALYLQSDIADEVIRLLRGAMNELVVGNPGDVSTDVGPLISMQAKNSLLAHIRHLKSHGKVLAQVDNVPEEGFFLAPVAYEIASISELDDEHFGPILHVIRYQNTDLPKVIEDINNTGFGLTLSVHSRNPEVSGFIARTARVGNVYINRDQIGAVVGVQPFGGLGRSGTGPKAGGPDYVKRFACERTVSVNTSAIGGNAELLRKKNQG</sequence>
<dbReference type="GO" id="GO:0009898">
    <property type="term" value="C:cytoplasmic side of plasma membrane"/>
    <property type="evidence" value="ECO:0007669"/>
    <property type="project" value="TreeGrafter"/>
</dbReference>